<evidence type="ECO:0000256" key="4">
    <source>
        <dbReference type="ARBA" id="ARBA00022679"/>
    </source>
</evidence>
<evidence type="ECO:0000313" key="8">
    <source>
        <dbReference type="Proteomes" id="UP000054538"/>
    </source>
</evidence>
<dbReference type="InterPro" id="IPR003700">
    <property type="entry name" value="Pantoate_hydroxy_MeTrfase"/>
</dbReference>
<dbReference type="GO" id="GO:0000287">
    <property type="term" value="F:magnesium ion binding"/>
    <property type="evidence" value="ECO:0007669"/>
    <property type="project" value="TreeGrafter"/>
</dbReference>
<dbReference type="CDD" id="cd06557">
    <property type="entry name" value="KPHMT-like"/>
    <property type="match status" value="1"/>
</dbReference>
<dbReference type="InParanoid" id="A0A0D0DYL4"/>
<dbReference type="GO" id="GO:0005739">
    <property type="term" value="C:mitochondrion"/>
    <property type="evidence" value="ECO:0007669"/>
    <property type="project" value="TreeGrafter"/>
</dbReference>
<dbReference type="OrthoDB" id="425211at2759"/>
<dbReference type="HOGENOM" id="CLU_036645_0_2_1"/>
<evidence type="ECO:0000313" key="7">
    <source>
        <dbReference type="EMBL" id="KIL00879.1"/>
    </source>
</evidence>
<dbReference type="EC" id="2.1.2.11" evidence="3 6"/>
<evidence type="ECO:0000256" key="3">
    <source>
        <dbReference type="ARBA" id="ARBA00012618"/>
    </source>
</evidence>
<accession>A0A0D0DYL4</accession>
<dbReference type="InterPro" id="IPR040442">
    <property type="entry name" value="Pyrv_kinase-like_dom_sf"/>
</dbReference>
<dbReference type="UniPathway" id="UPA00028">
    <property type="reaction ID" value="UER00003"/>
</dbReference>
<keyword evidence="6" id="KW-0566">Pantothenate biosynthesis</keyword>
<dbReference type="GO" id="GO:0003864">
    <property type="term" value="F:3-methyl-2-oxobutanoate hydroxymethyltransferase activity"/>
    <property type="evidence" value="ECO:0007669"/>
    <property type="project" value="UniProtKB-EC"/>
</dbReference>
<evidence type="ECO:0000256" key="5">
    <source>
        <dbReference type="ARBA" id="ARBA00049172"/>
    </source>
</evidence>
<dbReference type="STRING" id="930991.A0A0D0DYL4"/>
<dbReference type="InterPro" id="IPR015813">
    <property type="entry name" value="Pyrv/PenolPyrv_kinase-like_dom"/>
</dbReference>
<evidence type="ECO:0000256" key="2">
    <source>
        <dbReference type="ARBA" id="ARBA00008676"/>
    </source>
</evidence>
<protein>
    <recommendedName>
        <fullName evidence="3 6">3-methyl-2-oxobutanoate hydroxymethyltransferase</fullName>
        <ecNumber evidence="3 6">2.1.2.11</ecNumber>
    </recommendedName>
</protein>
<dbReference type="NCBIfam" id="NF001452">
    <property type="entry name" value="PRK00311.1"/>
    <property type="match status" value="1"/>
</dbReference>
<keyword evidence="8" id="KW-1185">Reference proteome</keyword>
<dbReference type="AlphaFoldDB" id="A0A0D0DYL4"/>
<dbReference type="PANTHER" id="PTHR20881:SF0">
    <property type="entry name" value="3-METHYL-2-OXOBUTANOATE HYDROXYMETHYLTRANSFERASE"/>
    <property type="match status" value="1"/>
</dbReference>
<comment type="pathway">
    <text evidence="1 6">Cofactor biosynthesis; (R)-pantothenate biosynthesis; (R)-pantoate from 3-methyl-2-oxobutanoate: step 1/2.</text>
</comment>
<comment type="catalytic activity">
    <reaction evidence="5 6">
        <text>(6R)-5,10-methylene-5,6,7,8-tetrahydrofolate + 3-methyl-2-oxobutanoate + H2O = 2-dehydropantoate + (6S)-5,6,7,8-tetrahydrofolate</text>
        <dbReference type="Rhea" id="RHEA:11824"/>
        <dbReference type="ChEBI" id="CHEBI:11561"/>
        <dbReference type="ChEBI" id="CHEBI:11851"/>
        <dbReference type="ChEBI" id="CHEBI:15377"/>
        <dbReference type="ChEBI" id="CHEBI:15636"/>
        <dbReference type="ChEBI" id="CHEBI:57453"/>
        <dbReference type="EC" id="2.1.2.11"/>
    </reaction>
</comment>
<dbReference type="Proteomes" id="UP000054538">
    <property type="component" value="Unassembled WGS sequence"/>
</dbReference>
<gene>
    <name evidence="7" type="ORF">PAXRUDRAFT_821214</name>
</gene>
<reference evidence="8" key="2">
    <citation type="submission" date="2015-01" db="EMBL/GenBank/DDBJ databases">
        <title>Evolutionary Origins and Diversification of the Mycorrhizal Mutualists.</title>
        <authorList>
            <consortium name="DOE Joint Genome Institute"/>
            <consortium name="Mycorrhizal Genomics Consortium"/>
            <person name="Kohler A."/>
            <person name="Kuo A."/>
            <person name="Nagy L.G."/>
            <person name="Floudas D."/>
            <person name="Copeland A."/>
            <person name="Barry K.W."/>
            <person name="Cichocki N."/>
            <person name="Veneault-Fourrey C."/>
            <person name="LaButti K."/>
            <person name="Lindquist E.A."/>
            <person name="Lipzen A."/>
            <person name="Lundell T."/>
            <person name="Morin E."/>
            <person name="Murat C."/>
            <person name="Riley R."/>
            <person name="Ohm R."/>
            <person name="Sun H."/>
            <person name="Tunlid A."/>
            <person name="Henrissat B."/>
            <person name="Grigoriev I.V."/>
            <person name="Hibbett D.S."/>
            <person name="Martin F."/>
        </authorList>
    </citation>
    <scope>NUCLEOTIDE SEQUENCE [LARGE SCALE GENOMIC DNA]</scope>
    <source>
        <strain evidence="8">Ve08.2h10</strain>
    </source>
</reference>
<dbReference type="HAMAP" id="MF_00156">
    <property type="entry name" value="PanB"/>
    <property type="match status" value="1"/>
</dbReference>
<dbReference type="PANTHER" id="PTHR20881">
    <property type="entry name" value="3-METHYL-2-OXOBUTANOATE HYDROXYMETHYLTRANSFERASE"/>
    <property type="match status" value="1"/>
</dbReference>
<evidence type="ECO:0000256" key="1">
    <source>
        <dbReference type="ARBA" id="ARBA00005033"/>
    </source>
</evidence>
<dbReference type="EMBL" id="KN824825">
    <property type="protein sequence ID" value="KIL00879.1"/>
    <property type="molecule type" value="Genomic_DNA"/>
</dbReference>
<dbReference type="NCBIfam" id="TIGR00222">
    <property type="entry name" value="panB"/>
    <property type="match status" value="1"/>
</dbReference>
<keyword evidence="4 6" id="KW-0808">Transferase</keyword>
<dbReference type="Pfam" id="PF02548">
    <property type="entry name" value="Pantoate_transf"/>
    <property type="match status" value="1"/>
</dbReference>
<comment type="function">
    <text evidence="6">Catalyzes the reversible reaction in which hydroxymethyl group from 5,10-methylenetetrahydrofolate is transferred onto alpha-ketoisovalerate to form ketopantoate.</text>
</comment>
<proteinExistence type="inferred from homology"/>
<dbReference type="GO" id="GO:0015940">
    <property type="term" value="P:pantothenate biosynthetic process"/>
    <property type="evidence" value="ECO:0007669"/>
    <property type="project" value="UniProtKB-UniPathway"/>
</dbReference>
<sequence length="328" mass="35024">MIPLCPFAPGITPPMRSSSSTPTFTLLKMSHHLTISPGRLLQRRHMSVRPPKYLPSSPSSPPAKKTTIARLAELRASRIPISVLTAYDFPTARACSAHPVDITLVGDSLAQVCLGYSSTTRLTLGEMLHHCRAVARGTITPFLVADMPFGTCAAGPRDAVLAAVRMVQEGQVEAVKLEGGEEIVPHINALTQMGIPVMAHIGLLPQRHTSLSGYRVQGRTAESARSLVRTARALQDAGAFSIVLEAIPSPLGAYITEQVDIPTIGIGAGPGTSGQVLVWDDMVGTWGGHKAKSVFSSSLYYTPYDTILGLSVISVTSGKKWLVVWPRT</sequence>
<comment type="similarity">
    <text evidence="2 6">Belongs to the PanB family.</text>
</comment>
<dbReference type="SUPFAM" id="SSF51621">
    <property type="entry name" value="Phosphoenolpyruvate/pyruvate domain"/>
    <property type="match status" value="1"/>
</dbReference>
<organism evidence="7 8">
    <name type="scientific">Paxillus rubicundulus Ve08.2h10</name>
    <dbReference type="NCBI Taxonomy" id="930991"/>
    <lineage>
        <taxon>Eukaryota</taxon>
        <taxon>Fungi</taxon>
        <taxon>Dikarya</taxon>
        <taxon>Basidiomycota</taxon>
        <taxon>Agaricomycotina</taxon>
        <taxon>Agaricomycetes</taxon>
        <taxon>Agaricomycetidae</taxon>
        <taxon>Boletales</taxon>
        <taxon>Paxilineae</taxon>
        <taxon>Paxillaceae</taxon>
        <taxon>Paxillus</taxon>
    </lineage>
</organism>
<reference evidence="7 8" key="1">
    <citation type="submission" date="2014-04" db="EMBL/GenBank/DDBJ databases">
        <authorList>
            <consortium name="DOE Joint Genome Institute"/>
            <person name="Kuo A."/>
            <person name="Kohler A."/>
            <person name="Jargeat P."/>
            <person name="Nagy L.G."/>
            <person name="Floudas D."/>
            <person name="Copeland A."/>
            <person name="Barry K.W."/>
            <person name="Cichocki N."/>
            <person name="Veneault-Fourrey C."/>
            <person name="LaButti K."/>
            <person name="Lindquist E.A."/>
            <person name="Lipzen A."/>
            <person name="Lundell T."/>
            <person name="Morin E."/>
            <person name="Murat C."/>
            <person name="Sun H."/>
            <person name="Tunlid A."/>
            <person name="Henrissat B."/>
            <person name="Grigoriev I.V."/>
            <person name="Hibbett D.S."/>
            <person name="Martin F."/>
            <person name="Nordberg H.P."/>
            <person name="Cantor M.N."/>
            <person name="Hua S.X."/>
        </authorList>
    </citation>
    <scope>NUCLEOTIDE SEQUENCE [LARGE SCALE GENOMIC DNA]</scope>
    <source>
        <strain evidence="7 8">Ve08.2h10</strain>
    </source>
</reference>
<evidence type="ECO:0000256" key="6">
    <source>
        <dbReference type="RuleBase" id="RU362100"/>
    </source>
</evidence>
<dbReference type="Gene3D" id="3.20.20.60">
    <property type="entry name" value="Phosphoenolpyruvate-binding domains"/>
    <property type="match status" value="1"/>
</dbReference>
<dbReference type="FunCoup" id="A0A0D0DYL4">
    <property type="interactions" value="335"/>
</dbReference>
<dbReference type="FunFam" id="3.20.20.60:FF:000003">
    <property type="entry name" value="3-methyl-2-oxobutanoate hydroxymethyltransferase"/>
    <property type="match status" value="1"/>
</dbReference>
<name>A0A0D0DYL4_9AGAM</name>